<dbReference type="Proteomes" id="UP000617634">
    <property type="component" value="Unassembled WGS sequence"/>
</dbReference>
<proteinExistence type="predicted"/>
<dbReference type="RefSeq" id="WP_197165156.1">
    <property type="nucleotide sequence ID" value="NZ_JADZGI010000002.1"/>
</dbReference>
<name>A0A931MM47_9SPHN</name>
<gene>
    <name evidence="2" type="ORF">I5E68_14230</name>
</gene>
<feature type="transmembrane region" description="Helical" evidence="1">
    <location>
        <begin position="54"/>
        <end position="76"/>
    </location>
</feature>
<sequence length="102" mass="11762">MIETLKTPRWYWVVAGLSCLWNAFGCLDYTMTATRNATYLSAFPPQMIEYIDSFPFWLMGCWALGTWGALAGSILLLARSRWAIAVFLLWFSVRMRARGILR</sequence>
<keyword evidence="1" id="KW-0472">Membrane</keyword>
<feature type="transmembrane region" description="Helical" evidence="1">
    <location>
        <begin position="12"/>
        <end position="33"/>
    </location>
</feature>
<reference evidence="2" key="1">
    <citation type="submission" date="2020-11" db="EMBL/GenBank/DDBJ databases">
        <title>Novosphingobium aureum sp. nov., a marine bacterium isolated from sediment of a salt flat.</title>
        <authorList>
            <person name="Yoo Y."/>
            <person name="Kim J.-J."/>
        </authorList>
    </citation>
    <scope>NUCLEOTIDE SEQUENCE</scope>
    <source>
        <strain evidence="2">YJ-S2-02</strain>
    </source>
</reference>
<keyword evidence="1" id="KW-0812">Transmembrane</keyword>
<keyword evidence="3" id="KW-1185">Reference proteome</keyword>
<dbReference type="AlphaFoldDB" id="A0A931MM47"/>
<evidence type="ECO:0000313" key="3">
    <source>
        <dbReference type="Proteomes" id="UP000617634"/>
    </source>
</evidence>
<dbReference type="EMBL" id="JADZGI010000002">
    <property type="protein sequence ID" value="MBH0114099.1"/>
    <property type="molecule type" value="Genomic_DNA"/>
</dbReference>
<comment type="caution">
    <text evidence="2">The sequence shown here is derived from an EMBL/GenBank/DDBJ whole genome shotgun (WGS) entry which is preliminary data.</text>
</comment>
<evidence type="ECO:0000313" key="2">
    <source>
        <dbReference type="EMBL" id="MBH0114099.1"/>
    </source>
</evidence>
<keyword evidence="1" id="KW-1133">Transmembrane helix</keyword>
<organism evidence="2 3">
    <name type="scientific">Novosphingobium aureum</name>
    <dbReference type="NCBI Taxonomy" id="2792964"/>
    <lineage>
        <taxon>Bacteria</taxon>
        <taxon>Pseudomonadati</taxon>
        <taxon>Pseudomonadota</taxon>
        <taxon>Alphaproteobacteria</taxon>
        <taxon>Sphingomonadales</taxon>
        <taxon>Sphingomonadaceae</taxon>
        <taxon>Novosphingobium</taxon>
    </lineage>
</organism>
<accession>A0A931MM47</accession>
<protein>
    <submittedName>
        <fullName evidence="2">Uncharacterized protein</fullName>
    </submittedName>
</protein>
<evidence type="ECO:0000256" key="1">
    <source>
        <dbReference type="SAM" id="Phobius"/>
    </source>
</evidence>